<dbReference type="InterPro" id="IPR002912">
    <property type="entry name" value="ACT_dom"/>
</dbReference>
<dbReference type="Pfam" id="PF01842">
    <property type="entry name" value="ACT"/>
    <property type="match status" value="1"/>
</dbReference>
<accession>A0ABM8GRY8</accession>
<dbReference type="InterPro" id="IPR045865">
    <property type="entry name" value="ACT-like_dom_sf"/>
</dbReference>
<reference evidence="3" key="1">
    <citation type="journal article" date="2019" name="Int. J. Syst. Evol. Microbiol.">
        <title>The Global Catalogue of Microorganisms (GCM) 10K type strain sequencing project: providing services to taxonomists for standard genome sequencing and annotation.</title>
        <authorList>
            <consortium name="The Broad Institute Genomics Platform"/>
            <consortium name="The Broad Institute Genome Sequencing Center for Infectious Disease"/>
            <person name="Wu L."/>
            <person name="Ma J."/>
        </authorList>
    </citation>
    <scope>NUCLEOTIDE SEQUENCE [LARGE SCALE GENOMIC DNA]</scope>
    <source>
        <strain evidence="3">NBRC 108728</strain>
    </source>
</reference>
<dbReference type="EMBL" id="AP027732">
    <property type="protein sequence ID" value="BDZ51229.1"/>
    <property type="molecule type" value="Genomic_DNA"/>
</dbReference>
<proteinExistence type="predicted"/>
<keyword evidence="3" id="KW-1185">Reference proteome</keyword>
<dbReference type="CDD" id="cd04902">
    <property type="entry name" value="ACT_3PGDH-xct"/>
    <property type="match status" value="1"/>
</dbReference>
<dbReference type="Gene3D" id="3.30.70.260">
    <property type="match status" value="1"/>
</dbReference>
<dbReference type="Proteomes" id="UP001321486">
    <property type="component" value="Chromosome"/>
</dbReference>
<feature type="domain" description="ACT" evidence="1">
    <location>
        <begin position="7"/>
        <end position="81"/>
    </location>
</feature>
<evidence type="ECO:0000313" key="2">
    <source>
        <dbReference type="EMBL" id="BDZ51229.1"/>
    </source>
</evidence>
<evidence type="ECO:0000259" key="1">
    <source>
        <dbReference type="PROSITE" id="PS51671"/>
    </source>
</evidence>
<name>A0ABM8GRY8_9MICO</name>
<organism evidence="2 3">
    <name type="scientific">Frondihabitans sucicola</name>
    <dbReference type="NCBI Taxonomy" id="1268041"/>
    <lineage>
        <taxon>Bacteria</taxon>
        <taxon>Bacillati</taxon>
        <taxon>Actinomycetota</taxon>
        <taxon>Actinomycetes</taxon>
        <taxon>Micrococcales</taxon>
        <taxon>Microbacteriaceae</taxon>
        <taxon>Frondihabitans</taxon>
    </lineage>
</organism>
<dbReference type="SUPFAM" id="SSF55021">
    <property type="entry name" value="ACT-like"/>
    <property type="match status" value="1"/>
</dbReference>
<dbReference type="PROSITE" id="PS51671">
    <property type="entry name" value="ACT"/>
    <property type="match status" value="1"/>
</dbReference>
<evidence type="ECO:0000313" key="3">
    <source>
        <dbReference type="Proteomes" id="UP001321486"/>
    </source>
</evidence>
<protein>
    <recommendedName>
        <fullName evidence="1">ACT domain-containing protein</fullName>
    </recommendedName>
</protein>
<sequence length="81" mass="8605">MPLAKHHIVMLYTDRPGIVAVYGKEFGEAGINIAGMQIARTTAGGSALSVLTIDSPAPEGLLEKVRRAIDADVMQEIDVTL</sequence>
<gene>
    <name evidence="2" type="ORF">GCM10025867_34700</name>
</gene>